<reference evidence="2 3" key="1">
    <citation type="submission" date="2018-06" db="EMBL/GenBank/DDBJ databases">
        <title>Genomic Encyclopedia of Archaeal and Bacterial Type Strains, Phase II (KMG-II): from individual species to whole genera.</title>
        <authorList>
            <person name="Goeker M."/>
        </authorList>
    </citation>
    <scope>NUCLEOTIDE SEQUENCE [LARGE SCALE GENOMIC DNA]</scope>
    <source>
        <strain evidence="2 3">DSM 15361</strain>
    </source>
</reference>
<evidence type="ECO:0000313" key="2">
    <source>
        <dbReference type="EMBL" id="PZW38773.1"/>
    </source>
</evidence>
<accession>A0A2W7IJR5</accession>
<dbReference type="RefSeq" id="WP_111541714.1">
    <property type="nucleotide sequence ID" value="NZ_QKYV01000007.1"/>
</dbReference>
<dbReference type="AlphaFoldDB" id="A0A2W7IJR5"/>
<protein>
    <submittedName>
        <fullName evidence="2">Outer membrane protein with beta-barrel domain</fullName>
    </submittedName>
</protein>
<dbReference type="EMBL" id="QKYV01000007">
    <property type="protein sequence ID" value="PZW38773.1"/>
    <property type="molecule type" value="Genomic_DNA"/>
</dbReference>
<feature type="domain" description="Outer membrane protein beta-barrel" evidence="1">
    <location>
        <begin position="37"/>
        <end position="201"/>
    </location>
</feature>
<sequence length="230" mass="26809">MKKIFFLFIFFIAFQTTEAQWLFSKEKIKNKENFDKQRWSWGYFLGFNSYDFKFEYEGQAQDVIVEKSLGFNVGLLGNLRINDYIDLRLEPGVVFSGRNLTFPDIPEDNFREVKSTYVHIPLLVKFSTKRINNFKPFVVAGVSTSINLSSNENNPDDNSAGEFRMINNTNYYEVGFGIDLYLPYFKFTPSIRGIFAMTDELKRDEDPNSPYTGNIDSMSTRGIFINFTFQ</sequence>
<gene>
    <name evidence="2" type="ORF">LX95_02437</name>
</gene>
<name>A0A2W7IJR5_9FLAO</name>
<evidence type="ECO:0000259" key="1">
    <source>
        <dbReference type="Pfam" id="PF13568"/>
    </source>
</evidence>
<dbReference type="InterPro" id="IPR025665">
    <property type="entry name" value="Beta-barrel_OMP_2"/>
</dbReference>
<organism evidence="2 3">
    <name type="scientific">Mesonia algae</name>
    <dbReference type="NCBI Taxonomy" id="213248"/>
    <lineage>
        <taxon>Bacteria</taxon>
        <taxon>Pseudomonadati</taxon>
        <taxon>Bacteroidota</taxon>
        <taxon>Flavobacteriia</taxon>
        <taxon>Flavobacteriales</taxon>
        <taxon>Flavobacteriaceae</taxon>
        <taxon>Mesonia</taxon>
    </lineage>
</organism>
<comment type="caution">
    <text evidence="2">The sequence shown here is derived from an EMBL/GenBank/DDBJ whole genome shotgun (WGS) entry which is preliminary data.</text>
</comment>
<dbReference type="Proteomes" id="UP000249542">
    <property type="component" value="Unassembled WGS sequence"/>
</dbReference>
<dbReference type="Pfam" id="PF13568">
    <property type="entry name" value="OMP_b-brl_2"/>
    <property type="match status" value="1"/>
</dbReference>
<proteinExistence type="predicted"/>
<keyword evidence="3" id="KW-1185">Reference proteome</keyword>
<evidence type="ECO:0000313" key="3">
    <source>
        <dbReference type="Proteomes" id="UP000249542"/>
    </source>
</evidence>